<proteinExistence type="inferred from homology"/>
<keyword evidence="1" id="KW-0145">Chemotaxis</keyword>
<dbReference type="PANTHER" id="PTHR35147:SF3">
    <property type="entry name" value="CHEMORECEPTOR GLUTAMINE DEAMIDASE CHED 1-RELATED"/>
    <property type="match status" value="1"/>
</dbReference>
<dbReference type="GO" id="GO:0050568">
    <property type="term" value="F:protein-glutamine glutaminase activity"/>
    <property type="evidence" value="ECO:0007669"/>
    <property type="project" value="UniProtKB-EC"/>
</dbReference>
<sequence length="179" mass="19760">MKTPAGAVEIFLNPGEYYFGDSDTRIRTLLGSCVAITLWHPLRRIGGMCHYMLPGRPRDAAEPFDGKYADEALQLLIAEIVRAGTALQEYEVKMFGGGDMFPNPGRCRNDHVGRKNAQAGRRLIAQHGVRSKGGDLEGTGHRNVIFDMWSGEVWVRRVSLGADSEQCSKCANGKICYGR</sequence>
<name>A0A1J5S7Z9_9ZZZZ</name>
<evidence type="ECO:0000256" key="2">
    <source>
        <dbReference type="ARBA" id="ARBA00022801"/>
    </source>
</evidence>
<comment type="caution">
    <text evidence="3">The sequence shown here is derived from an EMBL/GenBank/DDBJ whole genome shotgun (WGS) entry which is preliminary data.</text>
</comment>
<dbReference type="PANTHER" id="PTHR35147">
    <property type="entry name" value="CHEMORECEPTOR GLUTAMINE DEAMIDASE CHED-RELATED"/>
    <property type="match status" value="1"/>
</dbReference>
<keyword evidence="2 3" id="KW-0378">Hydrolase</keyword>
<accession>A0A1J5S7Z9</accession>
<dbReference type="Gene3D" id="3.30.1330.200">
    <property type="match status" value="1"/>
</dbReference>
<dbReference type="EC" id="3.5.1.44" evidence="3"/>
<dbReference type="InterPro" id="IPR005659">
    <property type="entry name" value="Chemorcpt_Glu_NH3ase_CheD"/>
</dbReference>
<dbReference type="CDD" id="cd16352">
    <property type="entry name" value="CheD"/>
    <property type="match status" value="1"/>
</dbReference>
<evidence type="ECO:0000256" key="1">
    <source>
        <dbReference type="ARBA" id="ARBA00022500"/>
    </source>
</evidence>
<dbReference type="SUPFAM" id="SSF64438">
    <property type="entry name" value="CNF1/YfiH-like putative cysteine hydrolases"/>
    <property type="match status" value="1"/>
</dbReference>
<protein>
    <submittedName>
        <fullName evidence="3">Chemoreceptor glutamine deamidase CheD</fullName>
        <ecNumber evidence="3">3.1.1.61</ecNumber>
        <ecNumber evidence="3">3.5.1.44</ecNumber>
    </submittedName>
</protein>
<organism evidence="3">
    <name type="scientific">mine drainage metagenome</name>
    <dbReference type="NCBI Taxonomy" id="410659"/>
    <lineage>
        <taxon>unclassified sequences</taxon>
        <taxon>metagenomes</taxon>
        <taxon>ecological metagenomes</taxon>
    </lineage>
</organism>
<dbReference type="InterPro" id="IPR038592">
    <property type="entry name" value="CheD-like_sf"/>
</dbReference>
<dbReference type="EC" id="3.1.1.61" evidence="3"/>
<dbReference type="EMBL" id="MLJW01000149">
    <property type="protein sequence ID" value="OIQ96405.1"/>
    <property type="molecule type" value="Genomic_DNA"/>
</dbReference>
<dbReference type="HAMAP" id="MF_01440">
    <property type="entry name" value="CheD"/>
    <property type="match status" value="1"/>
</dbReference>
<dbReference type="GO" id="GO:0008984">
    <property type="term" value="F:protein-glutamate methylesterase activity"/>
    <property type="evidence" value="ECO:0007669"/>
    <property type="project" value="UniProtKB-EC"/>
</dbReference>
<dbReference type="GO" id="GO:0006935">
    <property type="term" value="P:chemotaxis"/>
    <property type="evidence" value="ECO:0007669"/>
    <property type="project" value="UniProtKB-KW"/>
</dbReference>
<dbReference type="AlphaFoldDB" id="A0A1J5S7Z9"/>
<dbReference type="InterPro" id="IPR011324">
    <property type="entry name" value="Cytotoxic_necrot_fac-like_cat"/>
</dbReference>
<reference evidence="3" key="1">
    <citation type="submission" date="2016-10" db="EMBL/GenBank/DDBJ databases">
        <title>Sequence of Gallionella enrichment culture.</title>
        <authorList>
            <person name="Poehlein A."/>
            <person name="Muehling M."/>
            <person name="Daniel R."/>
        </authorList>
    </citation>
    <scope>NUCLEOTIDE SEQUENCE</scope>
</reference>
<gene>
    <name evidence="3" type="primary">cheD_5</name>
    <name evidence="3" type="ORF">GALL_215630</name>
</gene>
<evidence type="ECO:0000313" key="3">
    <source>
        <dbReference type="EMBL" id="OIQ96405.1"/>
    </source>
</evidence>
<dbReference type="Pfam" id="PF03975">
    <property type="entry name" value="CheD"/>
    <property type="match status" value="1"/>
</dbReference>
<keyword evidence="3" id="KW-0675">Receptor</keyword>